<name>A0A2N0YZI2_9BACI</name>
<comment type="similarity">
    <text evidence="3">Belongs to the CotF family.</text>
</comment>
<evidence type="ECO:0000256" key="2">
    <source>
        <dbReference type="ARBA" id="ARBA00024325"/>
    </source>
</evidence>
<dbReference type="InterPro" id="IPR012347">
    <property type="entry name" value="Ferritin-like"/>
</dbReference>
<sequence length="105" mass="12301">MNRKKDLLMESKQISFNDHVIATDILFETKAAIKDLATAITESASEEIHTFLTKELRRAIDQHEKIYGFLQDRGRYDAYNVPQQLQKDIEYADYILDQYTNNSLQ</sequence>
<keyword evidence="5" id="KW-1185">Reference proteome</keyword>
<dbReference type="Proteomes" id="UP000233375">
    <property type="component" value="Unassembled WGS sequence"/>
</dbReference>
<gene>
    <name evidence="4" type="ORF">CWS01_16170</name>
</gene>
<dbReference type="EMBL" id="PISE01000037">
    <property type="protein sequence ID" value="PKG22663.1"/>
    <property type="molecule type" value="Genomic_DNA"/>
</dbReference>
<dbReference type="PANTHER" id="PTHR39183:SF1">
    <property type="entry name" value="SPORE COAT PROTEIN F-LIKE PROTEIN YHCQ"/>
    <property type="match status" value="1"/>
</dbReference>
<reference evidence="4 5" key="1">
    <citation type="journal article" date="2003" name="Int. J. Syst. Evol. Microbiol.">
        <title>Bacillus nealsonii sp. nov., isolated from a spacecraft-assembly facility, whose spores are gamma-radiation resistant.</title>
        <authorList>
            <person name="Venkateswaran K."/>
            <person name="Kempf M."/>
            <person name="Chen F."/>
            <person name="Satomi M."/>
            <person name="Nicholson W."/>
            <person name="Kern R."/>
        </authorList>
    </citation>
    <scope>NUCLEOTIDE SEQUENCE [LARGE SCALE GENOMIC DNA]</scope>
    <source>
        <strain evidence="4 5">FO-92</strain>
    </source>
</reference>
<dbReference type="AlphaFoldDB" id="A0A2N0YZI2"/>
<keyword evidence="4" id="KW-0167">Capsid protein</keyword>
<dbReference type="PANTHER" id="PTHR39183">
    <property type="entry name" value="SPORE COAT PROTEIN F-LIKE PROTEIN YHCQ"/>
    <property type="match status" value="1"/>
</dbReference>
<evidence type="ECO:0000256" key="1">
    <source>
        <dbReference type="ARBA" id="ARBA00022969"/>
    </source>
</evidence>
<dbReference type="Pfam" id="PF07875">
    <property type="entry name" value="Coat_F"/>
    <property type="match status" value="1"/>
</dbReference>
<organism evidence="4 5">
    <name type="scientific">Niallia nealsonii</name>
    <dbReference type="NCBI Taxonomy" id="115979"/>
    <lineage>
        <taxon>Bacteria</taxon>
        <taxon>Bacillati</taxon>
        <taxon>Bacillota</taxon>
        <taxon>Bacilli</taxon>
        <taxon>Bacillales</taxon>
        <taxon>Bacillaceae</taxon>
        <taxon>Niallia</taxon>
    </lineage>
</organism>
<keyword evidence="4" id="KW-0946">Virion</keyword>
<protein>
    <submittedName>
        <fullName evidence="4">Spore coat protein</fullName>
    </submittedName>
</protein>
<proteinExistence type="inferred from homology"/>
<comment type="subcellular location">
    <subcellularLocation>
        <location evidence="2">Spore coat</location>
    </subcellularLocation>
</comment>
<accession>A0A2N0YZI2</accession>
<evidence type="ECO:0000313" key="4">
    <source>
        <dbReference type="EMBL" id="PKG22663.1"/>
    </source>
</evidence>
<dbReference type="Gene3D" id="1.20.1260.10">
    <property type="match status" value="1"/>
</dbReference>
<dbReference type="GO" id="GO:0030435">
    <property type="term" value="P:sporulation resulting in formation of a cellular spore"/>
    <property type="evidence" value="ECO:0007669"/>
    <property type="project" value="UniProtKB-KW"/>
</dbReference>
<evidence type="ECO:0000313" key="5">
    <source>
        <dbReference type="Proteomes" id="UP000233375"/>
    </source>
</evidence>
<evidence type="ECO:0000256" key="3">
    <source>
        <dbReference type="ARBA" id="ARBA00024344"/>
    </source>
</evidence>
<comment type="caution">
    <text evidence="4">The sequence shown here is derived from an EMBL/GenBank/DDBJ whole genome shotgun (WGS) entry which is preliminary data.</text>
</comment>
<keyword evidence="1" id="KW-0749">Sporulation</keyword>
<dbReference type="InterPro" id="IPR012851">
    <property type="entry name" value="Spore_coat_CotF-like"/>
</dbReference>